<feature type="transmembrane region" description="Helical" evidence="1">
    <location>
        <begin position="153"/>
        <end position="170"/>
    </location>
</feature>
<comment type="caution">
    <text evidence="2">The sequence shown here is derived from an EMBL/GenBank/DDBJ whole genome shotgun (WGS) entry which is preliminary data.</text>
</comment>
<keyword evidence="1" id="KW-0812">Transmembrane</keyword>
<sequence length="201" mass="23137">MKKLLTTFSYILHPLFISVYAVLIFFLFGEHYFLYPDIYLVIIQIVIITIFIPVTFYYLLLSMGKVDSIMLAKRNQRIIPLIIHAILLYILIKKSITVDNFLELHFFFLGSLISTLLALFLIYFKQKASLHMIGITALTVFTIGISLHFQVRLIFPIVPLILCNGFVASSRLEMKAHTPTELILGSLIGTLPQIGLFYFWL</sequence>
<feature type="transmembrane region" description="Helical" evidence="1">
    <location>
        <begin position="40"/>
        <end position="63"/>
    </location>
</feature>
<name>A0ABU1TKX5_9FLAO</name>
<keyword evidence="1" id="KW-0472">Membrane</keyword>
<keyword evidence="1" id="KW-1133">Transmembrane helix</keyword>
<accession>A0ABU1TKX5</accession>
<proteinExistence type="predicted"/>
<feature type="transmembrane region" description="Helical" evidence="1">
    <location>
        <begin position="7"/>
        <end position="28"/>
    </location>
</feature>
<gene>
    <name evidence="2" type="ORF">J2X31_000626</name>
</gene>
<feature type="transmembrane region" description="Helical" evidence="1">
    <location>
        <begin position="104"/>
        <end position="123"/>
    </location>
</feature>
<dbReference type="Proteomes" id="UP001255185">
    <property type="component" value="Unassembled WGS sequence"/>
</dbReference>
<evidence type="ECO:0000256" key="1">
    <source>
        <dbReference type="SAM" id="Phobius"/>
    </source>
</evidence>
<feature type="transmembrane region" description="Helical" evidence="1">
    <location>
        <begin position="182"/>
        <end position="200"/>
    </location>
</feature>
<feature type="transmembrane region" description="Helical" evidence="1">
    <location>
        <begin position="75"/>
        <end position="92"/>
    </location>
</feature>
<reference evidence="2 3" key="1">
    <citation type="submission" date="2023-07" db="EMBL/GenBank/DDBJ databases">
        <title>Sorghum-associated microbial communities from plants grown in Nebraska, USA.</title>
        <authorList>
            <person name="Schachtman D."/>
        </authorList>
    </citation>
    <scope>NUCLEOTIDE SEQUENCE [LARGE SCALE GENOMIC DNA]</scope>
    <source>
        <strain evidence="2 3">3773</strain>
    </source>
</reference>
<evidence type="ECO:0000313" key="2">
    <source>
        <dbReference type="EMBL" id="MDR6966628.1"/>
    </source>
</evidence>
<organism evidence="2 3">
    <name type="scientific">Flavobacterium arsenatis</name>
    <dbReference type="NCBI Taxonomy" id="1484332"/>
    <lineage>
        <taxon>Bacteria</taxon>
        <taxon>Pseudomonadati</taxon>
        <taxon>Bacteroidota</taxon>
        <taxon>Flavobacteriia</taxon>
        <taxon>Flavobacteriales</taxon>
        <taxon>Flavobacteriaceae</taxon>
        <taxon>Flavobacterium</taxon>
    </lineage>
</organism>
<evidence type="ECO:0000313" key="3">
    <source>
        <dbReference type="Proteomes" id="UP001255185"/>
    </source>
</evidence>
<feature type="transmembrane region" description="Helical" evidence="1">
    <location>
        <begin position="130"/>
        <end position="147"/>
    </location>
</feature>
<dbReference type="RefSeq" id="WP_310024307.1">
    <property type="nucleotide sequence ID" value="NZ_JAVDVI010000002.1"/>
</dbReference>
<dbReference type="EMBL" id="JAVDVI010000002">
    <property type="protein sequence ID" value="MDR6966628.1"/>
    <property type="molecule type" value="Genomic_DNA"/>
</dbReference>
<keyword evidence="3" id="KW-1185">Reference proteome</keyword>
<protein>
    <submittedName>
        <fullName evidence="2">Magnesium-transporting ATPase (P-type)</fullName>
    </submittedName>
</protein>